<gene>
    <name evidence="2" type="ORF">SAMN05216462_0382</name>
</gene>
<dbReference type="OrthoDB" id="9781069at2"/>
<evidence type="ECO:0000256" key="1">
    <source>
        <dbReference type="SAM" id="Phobius"/>
    </source>
</evidence>
<name>A0A1H3XVE7_XYLRU</name>
<dbReference type="InterPro" id="IPR008875">
    <property type="entry name" value="TraX"/>
</dbReference>
<keyword evidence="1" id="KW-1133">Transmembrane helix</keyword>
<organism evidence="2 3">
    <name type="scientific">Xylanibacter ruminicola</name>
    <name type="common">Prevotella ruminicola</name>
    <dbReference type="NCBI Taxonomy" id="839"/>
    <lineage>
        <taxon>Bacteria</taxon>
        <taxon>Pseudomonadati</taxon>
        <taxon>Bacteroidota</taxon>
        <taxon>Bacteroidia</taxon>
        <taxon>Bacteroidales</taxon>
        <taxon>Prevotellaceae</taxon>
        <taxon>Xylanibacter</taxon>
    </lineage>
</organism>
<keyword evidence="1" id="KW-0812">Transmembrane</keyword>
<proteinExistence type="predicted"/>
<dbReference type="RefSeq" id="WP_074759984.1">
    <property type="nucleotide sequence ID" value="NZ_FNRF01000001.1"/>
</dbReference>
<feature type="transmembrane region" description="Helical" evidence="1">
    <location>
        <begin position="192"/>
        <end position="210"/>
    </location>
</feature>
<feature type="transmembrane region" description="Helical" evidence="1">
    <location>
        <begin position="155"/>
        <end position="180"/>
    </location>
</feature>
<dbReference type="AlphaFoldDB" id="A0A1H3XVE7"/>
<protein>
    <submittedName>
        <fullName evidence="2">TraX protein</fullName>
    </submittedName>
</protein>
<feature type="transmembrane region" description="Helical" evidence="1">
    <location>
        <begin position="66"/>
        <end position="84"/>
    </location>
</feature>
<dbReference type="Proteomes" id="UP000182257">
    <property type="component" value="Unassembled WGS sequence"/>
</dbReference>
<accession>A0A1H3XVE7</accession>
<reference evidence="2 3" key="1">
    <citation type="submission" date="2016-10" db="EMBL/GenBank/DDBJ databases">
        <authorList>
            <person name="de Groot N.N."/>
        </authorList>
    </citation>
    <scope>NUCLEOTIDE SEQUENCE [LARGE SCALE GENOMIC DNA]</scope>
    <source>
        <strain evidence="2 3">D31d</strain>
    </source>
</reference>
<keyword evidence="1" id="KW-0472">Membrane</keyword>
<feature type="transmembrane region" description="Helical" evidence="1">
    <location>
        <begin position="90"/>
        <end position="106"/>
    </location>
</feature>
<evidence type="ECO:0000313" key="2">
    <source>
        <dbReference type="EMBL" id="SEA03346.1"/>
    </source>
</evidence>
<feature type="transmembrane region" description="Helical" evidence="1">
    <location>
        <begin position="12"/>
        <end position="28"/>
    </location>
</feature>
<dbReference type="EMBL" id="FNRF01000001">
    <property type="protein sequence ID" value="SEA03346.1"/>
    <property type="molecule type" value="Genomic_DNA"/>
</dbReference>
<evidence type="ECO:0000313" key="3">
    <source>
        <dbReference type="Proteomes" id="UP000182257"/>
    </source>
</evidence>
<feature type="transmembrane region" description="Helical" evidence="1">
    <location>
        <begin position="40"/>
        <end position="59"/>
    </location>
</feature>
<sequence length="211" mass="24451">MTKDLSGSWLKIIAMLSMTIDHVAYYYGCSNPYLYELMRTVGRIAFPTFAFLLAEGFVYSRNRQKYMLSLFAFALLSEIPWLLLNHDGSHNVLFTLLAGLLGLYAIENLKQHWAIAVSVTLLGLVTLLVDTDYSWKGYGLVLIFYMFRGRPDIQTLFGIPLMYEYGIIGIMMAFSVIWLYNGERGFIRGKAMKYAFYAFYPLHLMLIYWLR</sequence>
<dbReference type="Pfam" id="PF05857">
    <property type="entry name" value="TraX"/>
    <property type="match status" value="1"/>
</dbReference>
<feature type="transmembrane region" description="Helical" evidence="1">
    <location>
        <begin position="113"/>
        <end position="135"/>
    </location>
</feature>